<evidence type="ECO:0000256" key="1">
    <source>
        <dbReference type="ARBA" id="ARBA00022531"/>
    </source>
</evidence>
<dbReference type="Pfam" id="PF14870">
    <property type="entry name" value="PSII_BNR"/>
    <property type="match status" value="2"/>
</dbReference>
<dbReference type="InterPro" id="IPR028203">
    <property type="entry name" value="PSII_CF48-like_dom"/>
</dbReference>
<comment type="caution">
    <text evidence="5">The sequence shown here is derived from an EMBL/GenBank/DDBJ whole genome shotgun (WGS) entry which is preliminary data.</text>
</comment>
<keyword evidence="2" id="KW-0604">Photosystem II</keyword>
<dbReference type="CDD" id="cd15482">
    <property type="entry name" value="Sialidase_non-viral"/>
    <property type="match status" value="1"/>
</dbReference>
<evidence type="ECO:0000256" key="3">
    <source>
        <dbReference type="SAM" id="SignalP"/>
    </source>
</evidence>
<name>A0ABW1AYF1_9RHOO</name>
<dbReference type="PANTHER" id="PTHR47199:SF2">
    <property type="entry name" value="PHOTOSYSTEM II STABILITY_ASSEMBLY FACTOR HCF136, CHLOROPLASTIC"/>
    <property type="match status" value="1"/>
</dbReference>
<protein>
    <submittedName>
        <fullName evidence="5">WD40/YVTN/BNR-like repeat-containing protein</fullName>
    </submittedName>
</protein>
<dbReference type="PANTHER" id="PTHR47199">
    <property type="entry name" value="PHOTOSYSTEM II STABILITY/ASSEMBLY FACTOR HCF136, CHLOROPLASTIC"/>
    <property type="match status" value="1"/>
</dbReference>
<reference evidence="6" key="1">
    <citation type="journal article" date="2019" name="Int. J. Syst. Evol. Microbiol.">
        <title>The Global Catalogue of Microorganisms (GCM) 10K type strain sequencing project: providing services to taxonomists for standard genome sequencing and annotation.</title>
        <authorList>
            <consortium name="The Broad Institute Genomics Platform"/>
            <consortium name="The Broad Institute Genome Sequencing Center for Infectious Disease"/>
            <person name="Wu L."/>
            <person name="Ma J."/>
        </authorList>
    </citation>
    <scope>NUCLEOTIDE SEQUENCE [LARGE SCALE GENOMIC DNA]</scope>
    <source>
        <strain evidence="6">SHR3</strain>
    </source>
</reference>
<dbReference type="Gene3D" id="2.130.10.10">
    <property type="entry name" value="YVTN repeat-like/Quinoprotein amine dehydrogenase"/>
    <property type="match status" value="1"/>
</dbReference>
<keyword evidence="3" id="KW-0732">Signal</keyword>
<feature type="domain" description="Photosynthesis system II assembly factor Ycf48/Hcf136-like" evidence="4">
    <location>
        <begin position="118"/>
        <end position="268"/>
    </location>
</feature>
<keyword evidence="6" id="KW-1185">Reference proteome</keyword>
<feature type="chain" id="PRO_5046832270" evidence="3">
    <location>
        <begin position="24"/>
        <end position="315"/>
    </location>
</feature>
<accession>A0ABW1AYF1</accession>
<proteinExistence type="predicted"/>
<feature type="signal peptide" evidence="3">
    <location>
        <begin position="1"/>
        <end position="23"/>
    </location>
</feature>
<evidence type="ECO:0000259" key="4">
    <source>
        <dbReference type="Pfam" id="PF14870"/>
    </source>
</evidence>
<sequence length="315" mass="31592">MLKKTMPRLVLAAAALAAVPLQAADTAPVPAMAARLAARVPVTGMARAGDALVAVGDYGTAIRSTDGGRTWQQAAVPVSTLLTAVHFADASNGWAVGHGGVVLASRDGGATWALQQVLDGKPVLLSVYFESAGRGYAVGAYGSAWRTADGGATWAPMMVGSGADADMHLNHLFAAPGGALYIAAESGLAFRSGDGGDTWTTLRPGASGSLWSGLAAGDEILLLGMSGRVLASRDGGGHWRTLDSGTGQSLTGAVADADGRLTVVGAGGAVLRGGHDRLAAEVRADRQNLAAVLLAPDGGVVVGGQLGVERLDPPR</sequence>
<dbReference type="RefSeq" id="WP_096444863.1">
    <property type="nucleotide sequence ID" value="NZ_JBHSOG010000116.1"/>
</dbReference>
<keyword evidence="1" id="KW-0602">Photosynthesis</keyword>
<dbReference type="EMBL" id="JBHSOG010000116">
    <property type="protein sequence ID" value="MFC5772357.1"/>
    <property type="molecule type" value="Genomic_DNA"/>
</dbReference>
<evidence type="ECO:0000313" key="5">
    <source>
        <dbReference type="EMBL" id="MFC5772357.1"/>
    </source>
</evidence>
<feature type="domain" description="Photosynthesis system II assembly factor Ycf48/Hcf136-like" evidence="4">
    <location>
        <begin position="69"/>
        <end position="116"/>
    </location>
</feature>
<evidence type="ECO:0000313" key="6">
    <source>
        <dbReference type="Proteomes" id="UP001595974"/>
    </source>
</evidence>
<organism evidence="5 6">
    <name type="scientific">Thauera sinica</name>
    <dbReference type="NCBI Taxonomy" id="2665146"/>
    <lineage>
        <taxon>Bacteria</taxon>
        <taxon>Pseudomonadati</taxon>
        <taxon>Pseudomonadota</taxon>
        <taxon>Betaproteobacteria</taxon>
        <taxon>Rhodocyclales</taxon>
        <taxon>Zoogloeaceae</taxon>
        <taxon>Thauera</taxon>
    </lineage>
</organism>
<dbReference type="SUPFAM" id="SSF110296">
    <property type="entry name" value="Oligoxyloglucan reducing end-specific cellobiohydrolase"/>
    <property type="match status" value="1"/>
</dbReference>
<dbReference type="InterPro" id="IPR015943">
    <property type="entry name" value="WD40/YVTN_repeat-like_dom_sf"/>
</dbReference>
<dbReference type="Proteomes" id="UP001595974">
    <property type="component" value="Unassembled WGS sequence"/>
</dbReference>
<gene>
    <name evidence="5" type="ORF">ACFPTN_23500</name>
</gene>
<evidence type="ECO:0000256" key="2">
    <source>
        <dbReference type="ARBA" id="ARBA00023276"/>
    </source>
</evidence>